<evidence type="ECO:0000313" key="5">
    <source>
        <dbReference type="Proteomes" id="UP000195766"/>
    </source>
</evidence>
<dbReference type="PANTHER" id="PTHR12184:SF1">
    <property type="entry name" value="UBIQUINOL-CYTOCHROME-C REDUCTASE COMPLEX ASSEMBLY FACTOR 1"/>
    <property type="match status" value="1"/>
</dbReference>
<dbReference type="PANTHER" id="PTHR12184">
    <property type="entry name" value="UBIQUINOL-CYTOCHROME C REDUCTASE COMPLEX ASSEMBLY FACTOR 1 FAMILY MEMBER"/>
    <property type="match status" value="1"/>
</dbReference>
<dbReference type="RefSeq" id="WP_087141419.1">
    <property type="nucleotide sequence ID" value="NZ_FUIE01000074.1"/>
</dbReference>
<reference evidence="4 5" key="1">
    <citation type="submission" date="2017-02" db="EMBL/GenBank/DDBJ databases">
        <authorList>
            <person name="Peterson S.W."/>
        </authorList>
    </citation>
    <scope>NUCLEOTIDE SEQUENCE [LARGE SCALE GENOMIC DNA]</scope>
    <source>
        <strain evidence="4 5">3F5N</strain>
    </source>
</reference>
<dbReference type="OrthoDB" id="7158889at2"/>
<dbReference type="Proteomes" id="UP000195766">
    <property type="component" value="Unassembled WGS sequence"/>
</dbReference>
<dbReference type="EMBL" id="FUIE01000074">
    <property type="protein sequence ID" value="SJM68036.1"/>
    <property type="molecule type" value="Genomic_DNA"/>
</dbReference>
<evidence type="ECO:0000256" key="1">
    <source>
        <dbReference type="ARBA" id="ARBA00006407"/>
    </source>
</evidence>
<dbReference type="InterPro" id="IPR014569">
    <property type="entry name" value="Ubq_cyt-c_CBP3-rel"/>
</dbReference>
<name>A0A1R4GIK3_BREDI</name>
<accession>A0A1R4GIK3</accession>
<dbReference type="InterPro" id="IPR021150">
    <property type="entry name" value="Ubiq_cyt_c_chap"/>
</dbReference>
<evidence type="ECO:0000256" key="2">
    <source>
        <dbReference type="ARBA" id="ARBA00006436"/>
    </source>
</evidence>
<evidence type="ECO:0000313" key="4">
    <source>
        <dbReference type="EMBL" id="SJM68036.1"/>
    </source>
</evidence>
<comment type="similarity">
    <text evidence="1">Belongs to the CBP3 family.</text>
</comment>
<feature type="domain" description="Ubiquinol-cytochrome c chaperone" evidence="3">
    <location>
        <begin position="34"/>
        <end position="163"/>
    </location>
</feature>
<organism evidence="4 5">
    <name type="scientific">Brevundimonas diminuta 3F5N</name>
    <dbReference type="NCBI Taxonomy" id="1255603"/>
    <lineage>
        <taxon>Bacteria</taxon>
        <taxon>Pseudomonadati</taxon>
        <taxon>Pseudomonadota</taxon>
        <taxon>Alphaproteobacteria</taxon>
        <taxon>Caulobacterales</taxon>
        <taxon>Caulobacteraceae</taxon>
        <taxon>Brevundimonas</taxon>
    </lineage>
</organism>
<dbReference type="Pfam" id="PF03981">
    <property type="entry name" value="Ubiq_cyt_C_chap"/>
    <property type="match status" value="1"/>
</dbReference>
<dbReference type="PIRSF" id="PIRSF032079">
    <property type="entry name" value="UCP032079"/>
    <property type="match status" value="1"/>
</dbReference>
<protein>
    <submittedName>
        <fullName evidence="4">Ubiquinol-cytochrome C chaperone</fullName>
    </submittedName>
</protein>
<proteinExistence type="inferred from homology"/>
<gene>
    <name evidence="4" type="ORF">FM111_13115</name>
</gene>
<dbReference type="InterPro" id="IPR007129">
    <property type="entry name" value="Ubiqinol_cyt_c_chaperone_CPB3"/>
</dbReference>
<evidence type="ECO:0000259" key="3">
    <source>
        <dbReference type="Pfam" id="PF03981"/>
    </source>
</evidence>
<dbReference type="AlphaFoldDB" id="A0A1R4GIK3"/>
<comment type="similarity">
    <text evidence="2">Belongs to the UPF0174 family.</text>
</comment>
<sequence>MFKTLFRRQTQERQAQGLYALAVEQARQPDFYARLGVADRIDARFELYTLHVLLLFVRTKAEGERGADLAQKMFDTYVSALDNVLRELGVGDVSVGKKMRKLGEALYGRMSAYEKALREGDHDGFQASIARNVFESEDPAAGAELTRYALESHERLGRQPISAVEKAPDWAMIVA</sequence>